<evidence type="ECO:0000259" key="3">
    <source>
        <dbReference type="Pfam" id="PF12660"/>
    </source>
</evidence>
<feature type="region of interest" description="Disordered" evidence="1">
    <location>
        <begin position="486"/>
        <end position="529"/>
    </location>
</feature>
<sequence length="1190" mass="131341">MAGMKADVVDGAEVPPSQAVPLVGVPVFPNCIKFSETNLLAVAAGHLVTILNPAALAGPRGFIPITSSPLFDIGKTPSECLQAGSLLPYLLFRDPRPGVRAMDWSPSGLAQNGGCLLALCTTDNRVKIYREPFSDFQSDWVEIIDFSEMAYRHCLDENFRECELLSAQIALKDHSMPTPSDWGLSLKRKHVDEDAGVEEPQHRKVQNRNYGLRHKAVGRMDLMVSSSEPQVVPFDDCAQQGITDQPLSKTLLGKSNATDTVSSDERPWLSTQLSAVMNAPTSTTRTRREGTRLKVLEENAGVCPPVSCSDLDVSNGELLLTLDEPLAVESFCAEAIPNIHELEYSFTTSNLRDRDQECIHEAGDLAVSVQADDDLSEPLISVLTRTDNHRKVYGRRQAPGGNNLYSNSSYSPSNAPDADTCPVENTSTRPARMRKLPNRFREGGESPWTGKFFPRNKTQAKSRGLDKEKRATFETEKSVVVCVDEETGKQDVGDEGSEDASKYVADSSEEKSEAPKKNSGSKSEKSFNTEPDDKIKIAADYVARSELLSPLALAWSPKCQATKRVDDAEVNKTHTFTLLGAGMKSGAVSIWRMMNPPCYSVDQTHSPVEASFLGFLEAHKSWVTSLCWASCNFDVLKVSMLSSNQFGAVLGGKLLLVTGCADGSVKIWAAHPDSLVSASSKQSPPFAFCKQVWKADSVPVTSLAIVVLSQASERALLAVGKGSGSLAIYEIMSSGVCHQLCHHDGAHQQTVTGLSWKFDGRCLYTCGQDSLKIWELWKAELRPVSFPDWSAVFPISISPDLCSSDAMQSFFGVALSHNCLALATVRDLDSDVLDQMYQARSQKAVLQMFWLGSTPTETKRNIGSVEGKGMTPSDIARWRVSVVSALQHLEDPKAPLVLWDVMTALSLLRQAVGREVVVGTLSQWLISWTQGEDAVSAVEIPENQARNFERAVSEASCRQLHILNVIYRRILLVHLKPEVINTSTSKYIPPTQIASTVTKEEKLWRKCVYLVEHELRQRLIYLRLCKAVHEEEELKRVGKGILSDTLLAVNWVLENSSSVLPELSKVATQLRRSHRNLCQTISDSCPYCDSSVAFESPEIASCQGDKKHHFRRCCVSMQVCAQTSQWYCRCCERRAIQQAPSLFFDLSLRSQLREITSNDMRQSDTSPCCPFCGVLMHRLLPNFLLTPSLV</sequence>
<dbReference type="Gramene" id="Mp8g15580.1">
    <property type="protein sequence ID" value="Mp8g15580.1.cds"/>
    <property type="gene ID" value="Mp8g15580"/>
</dbReference>
<feature type="compositionally biased region" description="Low complexity" evidence="1">
    <location>
        <begin position="405"/>
        <end position="419"/>
    </location>
</feature>
<dbReference type="SMART" id="SM00320">
    <property type="entry name" value="WD40"/>
    <property type="match status" value="3"/>
</dbReference>
<organism evidence="4 5">
    <name type="scientific">Marchantia polymorpha</name>
    <name type="common">Common liverwort</name>
    <name type="synonym">Marchantia aquatica</name>
    <dbReference type="NCBI Taxonomy" id="3197"/>
    <lineage>
        <taxon>Eukaryota</taxon>
        <taxon>Viridiplantae</taxon>
        <taxon>Streptophyta</taxon>
        <taxon>Embryophyta</taxon>
        <taxon>Marchantiophyta</taxon>
        <taxon>Marchantiopsida</taxon>
        <taxon>Marchantiidae</taxon>
        <taxon>Marchantiales</taxon>
        <taxon>Marchantiaceae</taxon>
        <taxon>Marchantia</taxon>
    </lineage>
</organism>
<name>A0A2R6WL43_MARPO</name>
<dbReference type="InterPro" id="IPR044230">
    <property type="entry name" value="GTF3C4"/>
</dbReference>
<dbReference type="OrthoDB" id="6021743at2759"/>
<feature type="region of interest" description="Disordered" evidence="1">
    <location>
        <begin position="391"/>
        <end position="470"/>
    </location>
</feature>
<gene>
    <name evidence="4" type="ORF">MARPO_0079s0055</name>
</gene>
<dbReference type="InterPro" id="IPR001680">
    <property type="entry name" value="WD40_rpt"/>
</dbReference>
<dbReference type="InterPro" id="IPR024761">
    <property type="entry name" value="TFIIIC_delta_N"/>
</dbReference>
<dbReference type="OMA" id="LFEPCIM"/>
<dbReference type="AlphaFoldDB" id="A0A2R6WL43"/>
<feature type="compositionally biased region" description="Basic and acidic residues" evidence="1">
    <location>
        <begin position="508"/>
        <end position="529"/>
    </location>
</feature>
<feature type="domain" description="Transcription factor IIIC 90kDa subunit N-terminal" evidence="2">
    <location>
        <begin position="95"/>
        <end position="154"/>
    </location>
</feature>
<evidence type="ECO:0008006" key="6">
    <source>
        <dbReference type="Google" id="ProtNLM"/>
    </source>
</evidence>
<evidence type="ECO:0000313" key="4">
    <source>
        <dbReference type="EMBL" id="PTQ34552.1"/>
    </source>
</evidence>
<reference evidence="5" key="1">
    <citation type="journal article" date="2017" name="Cell">
        <title>Insights into land plant evolution garnered from the Marchantia polymorpha genome.</title>
        <authorList>
            <person name="Bowman J.L."/>
            <person name="Kohchi T."/>
            <person name="Yamato K.T."/>
            <person name="Jenkins J."/>
            <person name="Shu S."/>
            <person name="Ishizaki K."/>
            <person name="Yamaoka S."/>
            <person name="Nishihama R."/>
            <person name="Nakamura Y."/>
            <person name="Berger F."/>
            <person name="Adam C."/>
            <person name="Aki S.S."/>
            <person name="Althoff F."/>
            <person name="Araki T."/>
            <person name="Arteaga-Vazquez M.A."/>
            <person name="Balasubrmanian S."/>
            <person name="Barry K."/>
            <person name="Bauer D."/>
            <person name="Boehm C.R."/>
            <person name="Briginshaw L."/>
            <person name="Caballero-Perez J."/>
            <person name="Catarino B."/>
            <person name="Chen F."/>
            <person name="Chiyoda S."/>
            <person name="Chovatia M."/>
            <person name="Davies K.M."/>
            <person name="Delmans M."/>
            <person name="Demura T."/>
            <person name="Dierschke T."/>
            <person name="Dolan L."/>
            <person name="Dorantes-Acosta A.E."/>
            <person name="Eklund D.M."/>
            <person name="Florent S.N."/>
            <person name="Flores-Sandoval E."/>
            <person name="Fujiyama A."/>
            <person name="Fukuzawa H."/>
            <person name="Galik B."/>
            <person name="Grimanelli D."/>
            <person name="Grimwood J."/>
            <person name="Grossniklaus U."/>
            <person name="Hamada T."/>
            <person name="Haseloff J."/>
            <person name="Hetherington A.J."/>
            <person name="Higo A."/>
            <person name="Hirakawa Y."/>
            <person name="Hundley H.N."/>
            <person name="Ikeda Y."/>
            <person name="Inoue K."/>
            <person name="Inoue S.I."/>
            <person name="Ishida S."/>
            <person name="Jia Q."/>
            <person name="Kakita M."/>
            <person name="Kanazawa T."/>
            <person name="Kawai Y."/>
            <person name="Kawashima T."/>
            <person name="Kennedy M."/>
            <person name="Kinose K."/>
            <person name="Kinoshita T."/>
            <person name="Kohara Y."/>
            <person name="Koide E."/>
            <person name="Komatsu K."/>
            <person name="Kopischke S."/>
            <person name="Kubo M."/>
            <person name="Kyozuka J."/>
            <person name="Lagercrantz U."/>
            <person name="Lin S.S."/>
            <person name="Lindquist E."/>
            <person name="Lipzen A.M."/>
            <person name="Lu C.W."/>
            <person name="De Luna E."/>
            <person name="Martienssen R.A."/>
            <person name="Minamino N."/>
            <person name="Mizutani M."/>
            <person name="Mizutani M."/>
            <person name="Mochizuki N."/>
            <person name="Monte I."/>
            <person name="Mosher R."/>
            <person name="Nagasaki H."/>
            <person name="Nakagami H."/>
            <person name="Naramoto S."/>
            <person name="Nishitani K."/>
            <person name="Ohtani M."/>
            <person name="Okamoto T."/>
            <person name="Okumura M."/>
            <person name="Phillips J."/>
            <person name="Pollak B."/>
            <person name="Reinders A."/>
            <person name="Rovekamp M."/>
            <person name="Sano R."/>
            <person name="Sawa S."/>
            <person name="Schmid M.W."/>
            <person name="Shirakawa M."/>
            <person name="Solano R."/>
            <person name="Spunde A."/>
            <person name="Suetsugu N."/>
            <person name="Sugano S."/>
            <person name="Sugiyama A."/>
            <person name="Sun R."/>
            <person name="Suzuki Y."/>
            <person name="Takenaka M."/>
            <person name="Takezawa D."/>
            <person name="Tomogane H."/>
            <person name="Tsuzuki M."/>
            <person name="Ueda T."/>
            <person name="Umeda M."/>
            <person name="Ward J.M."/>
            <person name="Watanabe Y."/>
            <person name="Yazaki K."/>
            <person name="Yokoyama R."/>
            <person name="Yoshitake Y."/>
            <person name="Yotsui I."/>
            <person name="Zachgo S."/>
            <person name="Schmutz J."/>
        </authorList>
    </citation>
    <scope>NUCLEOTIDE SEQUENCE [LARGE SCALE GENOMIC DNA]</scope>
    <source>
        <strain evidence="5">Tak-1</strain>
    </source>
</reference>
<accession>A0A2R6WL43</accession>
<feature type="domain" description="Transcription factor IIIC putative zinc-finger" evidence="3">
    <location>
        <begin position="1079"/>
        <end position="1149"/>
    </location>
</feature>
<evidence type="ECO:0000259" key="2">
    <source>
        <dbReference type="Pfam" id="PF12657"/>
    </source>
</evidence>
<dbReference type="PANTHER" id="PTHR15496">
    <property type="entry name" value="GENERAL TRANSCRIPTION FACTOR 3C POLYPEPTIDE 4 FAMILY"/>
    <property type="match status" value="1"/>
</dbReference>
<dbReference type="GO" id="GO:0004402">
    <property type="term" value="F:histone acetyltransferase activity"/>
    <property type="evidence" value="ECO:0007669"/>
    <property type="project" value="InterPro"/>
</dbReference>
<dbReference type="EMBL" id="KZ772751">
    <property type="protein sequence ID" value="PTQ34552.1"/>
    <property type="molecule type" value="Genomic_DNA"/>
</dbReference>
<dbReference type="InterPro" id="IPR036322">
    <property type="entry name" value="WD40_repeat_dom_sf"/>
</dbReference>
<keyword evidence="5" id="KW-1185">Reference proteome</keyword>
<dbReference type="Pfam" id="PF12657">
    <property type="entry name" value="TFIIIC_delta"/>
    <property type="match status" value="1"/>
</dbReference>
<dbReference type="Proteomes" id="UP000244005">
    <property type="component" value="Unassembled WGS sequence"/>
</dbReference>
<dbReference type="Gene3D" id="2.130.10.10">
    <property type="entry name" value="YVTN repeat-like/Quinoprotein amine dehydrogenase"/>
    <property type="match status" value="1"/>
</dbReference>
<dbReference type="GO" id="GO:0000127">
    <property type="term" value="C:transcription factor TFIIIC complex"/>
    <property type="evidence" value="ECO:0000318"/>
    <property type="project" value="GO_Central"/>
</dbReference>
<evidence type="ECO:0000313" key="5">
    <source>
        <dbReference type="Proteomes" id="UP000244005"/>
    </source>
</evidence>
<dbReference type="SUPFAM" id="SSF50978">
    <property type="entry name" value="WD40 repeat-like"/>
    <property type="match status" value="1"/>
</dbReference>
<dbReference type="Pfam" id="PF12660">
    <property type="entry name" value="zf-TFIIIC"/>
    <property type="match status" value="1"/>
</dbReference>
<dbReference type="Pfam" id="PF00400">
    <property type="entry name" value="WD40"/>
    <property type="match status" value="2"/>
</dbReference>
<evidence type="ECO:0000256" key="1">
    <source>
        <dbReference type="SAM" id="MobiDB-lite"/>
    </source>
</evidence>
<dbReference type="InterPro" id="IPR024764">
    <property type="entry name" value="TFIIIC_Znf"/>
</dbReference>
<dbReference type="PANTHER" id="PTHR15496:SF2">
    <property type="entry name" value="GENERAL TRANSCRIPTION FACTOR 3C POLYPEPTIDE 4"/>
    <property type="match status" value="1"/>
</dbReference>
<protein>
    <recommendedName>
        <fullName evidence="6">Transcription factor IIIC 90kDa subunit N-terminal domain-containing protein</fullName>
    </recommendedName>
</protein>
<dbReference type="GO" id="GO:0006384">
    <property type="term" value="P:transcription initiation at RNA polymerase III promoter"/>
    <property type="evidence" value="ECO:0007669"/>
    <property type="project" value="InterPro"/>
</dbReference>
<dbReference type="InterPro" id="IPR015943">
    <property type="entry name" value="WD40/YVTN_repeat-like_dom_sf"/>
</dbReference>
<proteinExistence type="predicted"/>